<keyword evidence="2" id="KW-1133">Transmembrane helix</keyword>
<reference evidence="4" key="1">
    <citation type="submission" date="2016-02" db="EMBL/GenBank/DDBJ databases">
        <authorList>
            <person name="Wibberg D."/>
        </authorList>
    </citation>
    <scope>NUCLEOTIDE SEQUENCE [LARGE SCALE GENOMIC DNA]</scope>
</reference>
<feature type="transmembrane region" description="Helical" evidence="2">
    <location>
        <begin position="90"/>
        <end position="111"/>
    </location>
</feature>
<dbReference type="AlphaFoldDB" id="A0A1C3NVM2"/>
<evidence type="ECO:0000256" key="2">
    <source>
        <dbReference type="SAM" id="Phobius"/>
    </source>
</evidence>
<name>A0A1C3NVM2_9ACTN</name>
<sequence>MSETPKTPETPMVPAAGLPGRGHYAGAYAREASERSLRSLPEPDPVAVGDRDRGWPPLVCPPASPVALWRYAAEAPWCALYALRLRRAGMAYAVLFALPVAATAYSAAWLAQAAGGIAGDWLPEAEDGGWRRWLAAHPPALGDLIDQTAALPAGRRPVAALAVAVSALAYAVVWLTARPGRVAYAALFATAQWI</sequence>
<evidence type="ECO:0000313" key="4">
    <source>
        <dbReference type="Proteomes" id="UP000199013"/>
    </source>
</evidence>
<dbReference type="Proteomes" id="UP000199013">
    <property type="component" value="Unassembled WGS sequence"/>
</dbReference>
<dbReference type="EMBL" id="FLUV01000596">
    <property type="protein sequence ID" value="SBW19586.1"/>
    <property type="molecule type" value="Genomic_DNA"/>
</dbReference>
<evidence type="ECO:0000313" key="3">
    <source>
        <dbReference type="EMBL" id="SBW19586.1"/>
    </source>
</evidence>
<feature type="transmembrane region" description="Helical" evidence="2">
    <location>
        <begin position="158"/>
        <end position="177"/>
    </location>
</feature>
<keyword evidence="4" id="KW-1185">Reference proteome</keyword>
<keyword evidence="2" id="KW-0472">Membrane</keyword>
<gene>
    <name evidence="3" type="ORF">FDG2_1445</name>
</gene>
<protein>
    <submittedName>
        <fullName evidence="3">Uncharacterized protein</fullName>
    </submittedName>
</protein>
<accession>A0A1C3NVM2</accession>
<evidence type="ECO:0000256" key="1">
    <source>
        <dbReference type="SAM" id="MobiDB-lite"/>
    </source>
</evidence>
<feature type="region of interest" description="Disordered" evidence="1">
    <location>
        <begin position="1"/>
        <end position="20"/>
    </location>
</feature>
<keyword evidence="2" id="KW-0812">Transmembrane</keyword>
<proteinExistence type="predicted"/>
<organism evidence="3 4">
    <name type="scientific">Candidatus Protofrankia californiensis</name>
    <dbReference type="NCBI Taxonomy" id="1839754"/>
    <lineage>
        <taxon>Bacteria</taxon>
        <taxon>Bacillati</taxon>
        <taxon>Actinomycetota</taxon>
        <taxon>Actinomycetes</taxon>
        <taxon>Frankiales</taxon>
        <taxon>Frankiaceae</taxon>
        <taxon>Protofrankia</taxon>
    </lineage>
</organism>